<comment type="caution">
    <text evidence="1">The sequence shown here is derived from an EMBL/GenBank/DDBJ whole genome shotgun (WGS) entry which is preliminary data.</text>
</comment>
<evidence type="ECO:0000313" key="1">
    <source>
        <dbReference type="EMBL" id="TGN20582.1"/>
    </source>
</evidence>
<reference evidence="1" key="1">
    <citation type="journal article" date="2019" name="PLoS Negl. Trop. Dis.">
        <title>Revisiting the worldwide diversity of Leptospira species in the environment.</title>
        <authorList>
            <person name="Vincent A.T."/>
            <person name="Schiettekatte O."/>
            <person name="Bourhy P."/>
            <person name="Veyrier F.J."/>
            <person name="Picardeau M."/>
        </authorList>
    </citation>
    <scope>NUCLEOTIDE SEQUENCE [LARGE SCALE GENOMIC DNA]</scope>
    <source>
        <strain evidence="1">201300427</strain>
    </source>
</reference>
<keyword evidence="2" id="KW-1185">Reference proteome</keyword>
<dbReference type="AlphaFoldDB" id="A0A4R9M378"/>
<dbReference type="RefSeq" id="WP_135759069.1">
    <property type="nucleotide sequence ID" value="NZ_RQHW01000010.1"/>
</dbReference>
<proteinExistence type="predicted"/>
<accession>A0A4R9M378</accession>
<gene>
    <name evidence="1" type="ORF">EHS15_03035</name>
</gene>
<organism evidence="1 2">
    <name type="scientific">Leptospira idonii</name>
    <dbReference type="NCBI Taxonomy" id="1193500"/>
    <lineage>
        <taxon>Bacteria</taxon>
        <taxon>Pseudomonadati</taxon>
        <taxon>Spirochaetota</taxon>
        <taxon>Spirochaetia</taxon>
        <taxon>Leptospirales</taxon>
        <taxon>Leptospiraceae</taxon>
        <taxon>Leptospira</taxon>
    </lineage>
</organism>
<name>A0A4R9M378_9LEPT</name>
<protein>
    <submittedName>
        <fullName evidence="1">Uncharacterized protein</fullName>
    </submittedName>
</protein>
<sequence length="66" mass="7856">MNSVFFLFRRISKRVVFSLVPKVSDSTQSFVIFYLLGEYVLFEEEKHPASSLFLFPFRESTELKRD</sequence>
<evidence type="ECO:0000313" key="2">
    <source>
        <dbReference type="Proteomes" id="UP000298058"/>
    </source>
</evidence>
<dbReference type="Proteomes" id="UP000298058">
    <property type="component" value="Unassembled WGS sequence"/>
</dbReference>
<dbReference type="EMBL" id="RQHW01000010">
    <property type="protein sequence ID" value="TGN20582.1"/>
    <property type="molecule type" value="Genomic_DNA"/>
</dbReference>